<organism evidence="1">
    <name type="scientific">Rhizobium leguminosarum</name>
    <dbReference type="NCBI Taxonomy" id="384"/>
    <lineage>
        <taxon>Bacteria</taxon>
        <taxon>Pseudomonadati</taxon>
        <taxon>Pseudomonadota</taxon>
        <taxon>Alphaproteobacteria</taxon>
        <taxon>Hyphomicrobiales</taxon>
        <taxon>Rhizobiaceae</taxon>
        <taxon>Rhizobium/Agrobacterium group</taxon>
        <taxon>Rhizobium</taxon>
    </lineage>
</organism>
<comment type="caution">
    <text evidence="1">The sequence shown here is derived from an EMBL/GenBank/DDBJ whole genome shotgun (WGS) entry which is preliminary data.</text>
</comment>
<dbReference type="RefSeq" id="WP_062944604.1">
    <property type="nucleotide sequence ID" value="NZ_CP171844.1"/>
</dbReference>
<sequence>MARWGHIRAVVTVGLAAFLLPLAPVRAEPAYIPLVRDYVEKRIRPIVETPLVLKAIAEQNAKFGNVSEMDMRVLDETYRSEVDQHHLQMVKLLLDKSVSHYLREKQDASQGAILEFFVTDSHGLNVGQSTITADFWQGDEEKYLQTFANSSREIFIDRAERNESTQNLETQASFVVMDKENRPIGVAIVTIAIDAL</sequence>
<dbReference type="EMBL" id="LVYU01000134">
    <property type="protein sequence ID" value="KZA97317.1"/>
    <property type="molecule type" value="Genomic_DNA"/>
</dbReference>
<accession>A0A154IB45</accession>
<reference evidence="1" key="1">
    <citation type="submission" date="2016-03" db="EMBL/GenBank/DDBJ databases">
        <title>Microsymbionts genomes from the relict species Vavilovia formosa.</title>
        <authorList>
            <person name="Chirak E."/>
            <person name="Kimeklis A."/>
            <person name="Kopat V."/>
            <person name="Andronov E."/>
        </authorList>
    </citation>
    <scope>NUCLEOTIDE SEQUENCE [LARGE SCALE GENOMIC DNA]</scope>
    <source>
        <strain evidence="1">Vaf12</strain>
    </source>
</reference>
<proteinExistence type="predicted"/>
<gene>
    <name evidence="1" type="ORF">A4A59_03880</name>
</gene>
<protein>
    <submittedName>
        <fullName evidence="1">Uncharacterized protein</fullName>
    </submittedName>
</protein>
<name>A0A154IB45_RHILE</name>
<evidence type="ECO:0000313" key="1">
    <source>
        <dbReference type="EMBL" id="KZA97317.1"/>
    </source>
</evidence>
<dbReference type="AlphaFoldDB" id="A0A154IB45"/>